<evidence type="ECO:0000256" key="1">
    <source>
        <dbReference type="SAM" id="Phobius"/>
    </source>
</evidence>
<protein>
    <submittedName>
        <fullName evidence="3">Uncharacterized protein</fullName>
    </submittedName>
</protein>
<keyword evidence="1" id="KW-1133">Transmembrane helix</keyword>
<organism evidence="2 3">
    <name type="scientific">Globodera pallida</name>
    <name type="common">Potato cyst nematode worm</name>
    <name type="synonym">Heterodera pallida</name>
    <dbReference type="NCBI Taxonomy" id="36090"/>
    <lineage>
        <taxon>Eukaryota</taxon>
        <taxon>Metazoa</taxon>
        <taxon>Ecdysozoa</taxon>
        <taxon>Nematoda</taxon>
        <taxon>Chromadorea</taxon>
        <taxon>Rhabditida</taxon>
        <taxon>Tylenchina</taxon>
        <taxon>Tylenchomorpha</taxon>
        <taxon>Tylenchoidea</taxon>
        <taxon>Heteroderidae</taxon>
        <taxon>Heteroderinae</taxon>
        <taxon>Globodera</taxon>
    </lineage>
</organism>
<proteinExistence type="predicted"/>
<sequence>MQNGAPCHLFIFVSTAEQKKTKQTQQLLHTLKRRSGNWQFNVRAVSMFNYLLGLLNAHINALLTLLM</sequence>
<keyword evidence="1" id="KW-0812">Transmembrane</keyword>
<evidence type="ECO:0000313" key="2">
    <source>
        <dbReference type="Proteomes" id="UP000050741"/>
    </source>
</evidence>
<dbReference type="WBParaSite" id="GPLIN_000263900">
    <property type="protein sequence ID" value="GPLIN_000263900"/>
    <property type="gene ID" value="GPLIN_000263900"/>
</dbReference>
<accession>A0A183BPV3</accession>
<reference evidence="2" key="1">
    <citation type="submission" date="2013-12" db="EMBL/GenBank/DDBJ databases">
        <authorList>
            <person name="Aslett M."/>
        </authorList>
    </citation>
    <scope>NUCLEOTIDE SEQUENCE [LARGE SCALE GENOMIC DNA]</scope>
    <source>
        <strain evidence="2">Lindley</strain>
    </source>
</reference>
<dbReference type="Proteomes" id="UP000050741">
    <property type="component" value="Unassembled WGS sequence"/>
</dbReference>
<feature type="transmembrane region" description="Helical" evidence="1">
    <location>
        <begin position="47"/>
        <end position="66"/>
    </location>
</feature>
<name>A0A183BPV3_GLOPA</name>
<evidence type="ECO:0000313" key="3">
    <source>
        <dbReference type="WBParaSite" id="GPLIN_000263900"/>
    </source>
</evidence>
<reference evidence="2" key="2">
    <citation type="submission" date="2014-05" db="EMBL/GenBank/DDBJ databases">
        <title>The genome and life-stage specific transcriptomes of Globodera pallida elucidate key aspects of plant parasitism by a cyst nematode.</title>
        <authorList>
            <person name="Cotton J.A."/>
            <person name="Lilley C.J."/>
            <person name="Jones L.M."/>
            <person name="Kikuchi T."/>
            <person name="Reid A.J."/>
            <person name="Thorpe P."/>
            <person name="Tsai I.J."/>
            <person name="Beasley H."/>
            <person name="Blok V."/>
            <person name="Cock P.J.A."/>
            <person name="Van den Akker S.E."/>
            <person name="Holroyd N."/>
            <person name="Hunt M."/>
            <person name="Mantelin S."/>
            <person name="Naghra H."/>
            <person name="Pain A."/>
            <person name="Palomares-Rius J.E."/>
            <person name="Zarowiecki M."/>
            <person name="Berriman M."/>
            <person name="Jones J.T."/>
            <person name="Urwin P.E."/>
        </authorList>
    </citation>
    <scope>NUCLEOTIDE SEQUENCE [LARGE SCALE GENOMIC DNA]</scope>
    <source>
        <strain evidence="2">Lindley</strain>
    </source>
</reference>
<dbReference type="AlphaFoldDB" id="A0A183BPV3"/>
<reference evidence="3" key="3">
    <citation type="submission" date="2016-06" db="UniProtKB">
        <authorList>
            <consortium name="WormBaseParasite"/>
        </authorList>
    </citation>
    <scope>IDENTIFICATION</scope>
</reference>
<keyword evidence="2" id="KW-1185">Reference proteome</keyword>
<keyword evidence="1" id="KW-0472">Membrane</keyword>